<dbReference type="SUPFAM" id="SSF47616">
    <property type="entry name" value="GST C-terminal domain-like"/>
    <property type="match status" value="1"/>
</dbReference>
<dbReference type="EMBL" id="CP099959">
    <property type="protein sequence ID" value="XCC57657.1"/>
    <property type="molecule type" value="Genomic_DNA"/>
</dbReference>
<gene>
    <name evidence="6" type="ORF">NKE59_09280</name>
</gene>
<dbReference type="PANTHER" id="PTHR44051:SF19">
    <property type="entry name" value="DISULFIDE-BOND OXIDOREDUCTASE YFCG"/>
    <property type="match status" value="1"/>
</dbReference>
<dbReference type="PANTHER" id="PTHR44051">
    <property type="entry name" value="GLUTATHIONE S-TRANSFERASE-RELATED"/>
    <property type="match status" value="1"/>
</dbReference>
<proteinExistence type="inferred from homology"/>
<dbReference type="InterPro" id="IPR040079">
    <property type="entry name" value="Glutathione_S-Trfase"/>
</dbReference>
<dbReference type="InterPro" id="IPR036249">
    <property type="entry name" value="Thioredoxin-like_sf"/>
</dbReference>
<protein>
    <submittedName>
        <fullName evidence="6">Glutathione S-transferase family protein</fullName>
    </submittedName>
</protein>
<feature type="domain" description="GST C-terminal" evidence="5">
    <location>
        <begin position="90"/>
        <end position="213"/>
    </location>
</feature>
<evidence type="ECO:0000256" key="2">
    <source>
        <dbReference type="ARBA" id="ARBA00022679"/>
    </source>
</evidence>
<dbReference type="AlphaFoldDB" id="A0AAU8A208"/>
<evidence type="ECO:0000256" key="3">
    <source>
        <dbReference type="RuleBase" id="RU003494"/>
    </source>
</evidence>
<accession>A0AAU8A208</accession>
<sequence>MMTLWGRKSSINVQKVLWVLAELGLDEGSDFKQIDAGLHFGINKTPDYLKLNPNGLVPTLEDGALVLWESNTIMRYLAKKYDSNNAFPDDLASQASSEKWMDWQISTLWPSLRVPFLGLTRVPEEERDYTAIKNAFQESNRLLGIFDGVLANQAFCSGSKFNLGDITIALCVKRWIMLADQYPDKTGPRTELIHIKRWYEMICTNTHFIKAIQ</sequence>
<dbReference type="InterPro" id="IPR036282">
    <property type="entry name" value="Glutathione-S-Trfase_C_sf"/>
</dbReference>
<comment type="similarity">
    <text evidence="1 3">Belongs to the GST superfamily.</text>
</comment>
<dbReference type="InterPro" id="IPR010987">
    <property type="entry name" value="Glutathione-S-Trfase_C-like"/>
</dbReference>
<keyword evidence="2" id="KW-0808">Transferase</keyword>
<name>A0AAU8A208_9BURK</name>
<dbReference type="FunFam" id="3.40.30.10:FF:000039">
    <property type="entry name" value="Glutathione S-transferase domain"/>
    <property type="match status" value="1"/>
</dbReference>
<feature type="domain" description="GST N-terminal" evidence="4">
    <location>
        <begin position="1"/>
        <end position="85"/>
    </location>
</feature>
<evidence type="ECO:0000259" key="5">
    <source>
        <dbReference type="PROSITE" id="PS50405"/>
    </source>
</evidence>
<evidence type="ECO:0000256" key="1">
    <source>
        <dbReference type="ARBA" id="ARBA00007409"/>
    </source>
</evidence>
<dbReference type="SUPFAM" id="SSF52833">
    <property type="entry name" value="Thioredoxin-like"/>
    <property type="match status" value="1"/>
</dbReference>
<dbReference type="SFLD" id="SFLDG01150">
    <property type="entry name" value="Main.1:_Beta-like"/>
    <property type="match status" value="1"/>
</dbReference>
<organism evidence="6">
    <name type="scientific">Polynucleobacter sp. UK-FUSCHL-C3</name>
    <dbReference type="NCBI Taxonomy" id="2955208"/>
    <lineage>
        <taxon>Bacteria</taxon>
        <taxon>Pseudomonadati</taxon>
        <taxon>Pseudomonadota</taxon>
        <taxon>Betaproteobacteria</taxon>
        <taxon>Burkholderiales</taxon>
        <taxon>Burkholderiaceae</taxon>
        <taxon>Polynucleobacter</taxon>
    </lineage>
</organism>
<evidence type="ECO:0000259" key="4">
    <source>
        <dbReference type="PROSITE" id="PS50404"/>
    </source>
</evidence>
<evidence type="ECO:0000313" key="6">
    <source>
        <dbReference type="EMBL" id="XCC57657.1"/>
    </source>
</evidence>
<dbReference type="CDD" id="cd03047">
    <property type="entry name" value="GST_N_2"/>
    <property type="match status" value="1"/>
</dbReference>
<dbReference type="PROSITE" id="PS50404">
    <property type="entry name" value="GST_NTER"/>
    <property type="match status" value="1"/>
</dbReference>
<dbReference type="Gene3D" id="3.40.30.10">
    <property type="entry name" value="Glutaredoxin"/>
    <property type="match status" value="1"/>
</dbReference>
<dbReference type="InterPro" id="IPR004046">
    <property type="entry name" value="GST_C"/>
</dbReference>
<dbReference type="InterPro" id="IPR004045">
    <property type="entry name" value="Glutathione_S-Trfase_N"/>
</dbReference>
<dbReference type="SFLD" id="SFLDG00358">
    <property type="entry name" value="Main_(cytGST)"/>
    <property type="match status" value="1"/>
</dbReference>
<dbReference type="PROSITE" id="PS50405">
    <property type="entry name" value="GST_CTER"/>
    <property type="match status" value="1"/>
</dbReference>
<dbReference type="GO" id="GO:0016740">
    <property type="term" value="F:transferase activity"/>
    <property type="evidence" value="ECO:0007669"/>
    <property type="project" value="UniProtKB-KW"/>
</dbReference>
<dbReference type="Pfam" id="PF02798">
    <property type="entry name" value="GST_N"/>
    <property type="match status" value="1"/>
</dbReference>
<dbReference type="RefSeq" id="WP_353438723.1">
    <property type="nucleotide sequence ID" value="NZ_CP099959.1"/>
</dbReference>
<dbReference type="SFLD" id="SFLDS00019">
    <property type="entry name" value="Glutathione_Transferase_(cytos"/>
    <property type="match status" value="1"/>
</dbReference>
<dbReference type="Gene3D" id="1.20.1050.10">
    <property type="match status" value="1"/>
</dbReference>
<dbReference type="Pfam" id="PF00043">
    <property type="entry name" value="GST_C"/>
    <property type="match status" value="1"/>
</dbReference>
<reference evidence="6" key="1">
    <citation type="submission" date="2022-06" db="EMBL/GenBank/DDBJ databases">
        <title>New Polynucleobacter species.</title>
        <authorList>
            <person name="Hahn M.W."/>
        </authorList>
    </citation>
    <scope>NUCLEOTIDE SEQUENCE</scope>
    <source>
        <strain evidence="6">UK-FUSCHL-C3</strain>
    </source>
</reference>